<dbReference type="PANTHER" id="PTHR47053:SF1">
    <property type="entry name" value="MUREIN DD-ENDOPEPTIDASE MEPH-RELATED"/>
    <property type="match status" value="1"/>
</dbReference>
<feature type="domain" description="NlpC/P60" evidence="5">
    <location>
        <begin position="59"/>
        <end position="189"/>
    </location>
</feature>
<evidence type="ECO:0000313" key="6">
    <source>
        <dbReference type="EMBL" id="MCQ6957583.1"/>
    </source>
</evidence>
<dbReference type="EMBL" id="JANHOH010000001">
    <property type="protein sequence ID" value="MCQ6957583.1"/>
    <property type="molecule type" value="Genomic_DNA"/>
</dbReference>
<name>A0ABT1SZE0_9SPHI</name>
<dbReference type="InterPro" id="IPR051202">
    <property type="entry name" value="Peptidase_C40"/>
</dbReference>
<protein>
    <submittedName>
        <fullName evidence="6">NlpC/P60 family protein</fullName>
    </submittedName>
</protein>
<sequence length="194" mass="21424">MRYNPLLLVLAVLVFSCTDRKPTYVITGKGDTIIVARQDTLPPPEPDSAGYFTKIETGGTTPAELVAFANSLKGIPYKYASTDPTEGFDCSGFITFVFNHFKIPVPRRSVDFTFMNKQINLQDAKTGDLILFTGTDSTERVVGHMGIIVASAGKELTFIHSTSGKADGVTETPFNSYYKSRYMKTVRIFPQNDQ</sequence>
<dbReference type="SUPFAM" id="SSF54001">
    <property type="entry name" value="Cysteine proteinases"/>
    <property type="match status" value="1"/>
</dbReference>
<organism evidence="6 7">
    <name type="scientific">Mucilaginibacter aquariorum</name>
    <dbReference type="NCBI Taxonomy" id="2967225"/>
    <lineage>
        <taxon>Bacteria</taxon>
        <taxon>Pseudomonadati</taxon>
        <taxon>Bacteroidota</taxon>
        <taxon>Sphingobacteriia</taxon>
        <taxon>Sphingobacteriales</taxon>
        <taxon>Sphingobacteriaceae</taxon>
        <taxon>Mucilaginibacter</taxon>
    </lineage>
</organism>
<proteinExistence type="inferred from homology"/>
<dbReference type="PROSITE" id="PS51935">
    <property type="entry name" value="NLPC_P60"/>
    <property type="match status" value="1"/>
</dbReference>
<dbReference type="InterPro" id="IPR038765">
    <property type="entry name" value="Papain-like_cys_pep_sf"/>
</dbReference>
<keyword evidence="3" id="KW-0378">Hydrolase</keyword>
<dbReference type="RefSeq" id="WP_256537786.1">
    <property type="nucleotide sequence ID" value="NZ_JANHOH010000001.1"/>
</dbReference>
<evidence type="ECO:0000256" key="1">
    <source>
        <dbReference type="ARBA" id="ARBA00007074"/>
    </source>
</evidence>
<evidence type="ECO:0000256" key="3">
    <source>
        <dbReference type="ARBA" id="ARBA00022801"/>
    </source>
</evidence>
<comment type="similarity">
    <text evidence="1">Belongs to the peptidase C40 family.</text>
</comment>
<keyword evidence="2" id="KW-0645">Protease</keyword>
<dbReference type="Proteomes" id="UP001204376">
    <property type="component" value="Unassembled WGS sequence"/>
</dbReference>
<keyword evidence="7" id="KW-1185">Reference proteome</keyword>
<evidence type="ECO:0000313" key="7">
    <source>
        <dbReference type="Proteomes" id="UP001204376"/>
    </source>
</evidence>
<gene>
    <name evidence="6" type="ORF">NPE20_06430</name>
</gene>
<evidence type="ECO:0000259" key="5">
    <source>
        <dbReference type="PROSITE" id="PS51935"/>
    </source>
</evidence>
<evidence type="ECO:0000256" key="4">
    <source>
        <dbReference type="ARBA" id="ARBA00022807"/>
    </source>
</evidence>
<dbReference type="PROSITE" id="PS51257">
    <property type="entry name" value="PROKAR_LIPOPROTEIN"/>
    <property type="match status" value="1"/>
</dbReference>
<reference evidence="6 7" key="1">
    <citation type="submission" date="2022-07" db="EMBL/GenBank/DDBJ databases">
        <title>Mucilaginibacter sp. JC4.</title>
        <authorList>
            <person name="Le V."/>
            <person name="Ko S.-R."/>
            <person name="Ahn C.-Y."/>
            <person name="Oh H.-M."/>
        </authorList>
    </citation>
    <scope>NUCLEOTIDE SEQUENCE [LARGE SCALE GENOMIC DNA]</scope>
    <source>
        <strain evidence="6 7">JC4</strain>
    </source>
</reference>
<comment type="caution">
    <text evidence="6">The sequence shown here is derived from an EMBL/GenBank/DDBJ whole genome shotgun (WGS) entry which is preliminary data.</text>
</comment>
<keyword evidence="4" id="KW-0788">Thiol protease</keyword>
<dbReference type="Pfam" id="PF00877">
    <property type="entry name" value="NLPC_P60"/>
    <property type="match status" value="1"/>
</dbReference>
<accession>A0ABT1SZE0</accession>
<dbReference type="PANTHER" id="PTHR47053">
    <property type="entry name" value="MUREIN DD-ENDOPEPTIDASE MEPH-RELATED"/>
    <property type="match status" value="1"/>
</dbReference>
<dbReference type="InterPro" id="IPR000064">
    <property type="entry name" value="NLP_P60_dom"/>
</dbReference>
<evidence type="ECO:0000256" key="2">
    <source>
        <dbReference type="ARBA" id="ARBA00022670"/>
    </source>
</evidence>
<dbReference type="Gene3D" id="3.90.1720.10">
    <property type="entry name" value="endopeptidase domain like (from Nostoc punctiforme)"/>
    <property type="match status" value="1"/>
</dbReference>